<name>A0A1F4T4I7_UNCSA</name>
<dbReference type="EMBL" id="MEUG01000001">
    <property type="protein sequence ID" value="OGC27715.1"/>
    <property type="molecule type" value="Genomic_DNA"/>
</dbReference>
<dbReference type="Proteomes" id="UP000178602">
    <property type="component" value="Unassembled WGS sequence"/>
</dbReference>
<organism evidence="2 3">
    <name type="scientific">candidate division WOR-1 bacterium RIFOXYC12_FULL_54_18</name>
    <dbReference type="NCBI Taxonomy" id="1802584"/>
    <lineage>
        <taxon>Bacteria</taxon>
        <taxon>Bacillati</taxon>
        <taxon>Saganbacteria</taxon>
    </lineage>
</organism>
<comment type="caution">
    <text evidence="2">The sequence shown here is derived from an EMBL/GenBank/DDBJ whole genome shotgun (WGS) entry which is preliminary data.</text>
</comment>
<evidence type="ECO:0000313" key="2">
    <source>
        <dbReference type="EMBL" id="OGC27715.1"/>
    </source>
</evidence>
<feature type="domain" description="Peptidase M24" evidence="1">
    <location>
        <begin position="6"/>
        <end position="214"/>
    </location>
</feature>
<gene>
    <name evidence="2" type="ORF">A3K49_01705</name>
</gene>
<reference evidence="2 3" key="1">
    <citation type="journal article" date="2016" name="Nat. Commun.">
        <title>Thousands of microbial genomes shed light on interconnected biogeochemical processes in an aquifer system.</title>
        <authorList>
            <person name="Anantharaman K."/>
            <person name="Brown C.T."/>
            <person name="Hug L.A."/>
            <person name="Sharon I."/>
            <person name="Castelle C.J."/>
            <person name="Probst A.J."/>
            <person name="Thomas B.C."/>
            <person name="Singh A."/>
            <person name="Wilkins M.J."/>
            <person name="Karaoz U."/>
            <person name="Brodie E.L."/>
            <person name="Williams K.H."/>
            <person name="Hubbard S.S."/>
            <person name="Banfield J.F."/>
        </authorList>
    </citation>
    <scope>NUCLEOTIDE SEQUENCE [LARGE SCALE GENOMIC DNA]</scope>
</reference>
<dbReference type="InterPro" id="IPR050659">
    <property type="entry name" value="Peptidase_M24B"/>
</dbReference>
<accession>A0A1F4T4I7</accession>
<dbReference type="InterPro" id="IPR000994">
    <property type="entry name" value="Pept_M24"/>
</dbReference>
<dbReference type="PANTHER" id="PTHR46112:SF3">
    <property type="entry name" value="AMINOPEPTIDASE YPDF"/>
    <property type="match status" value="1"/>
</dbReference>
<protein>
    <recommendedName>
        <fullName evidence="1">Peptidase M24 domain-containing protein</fullName>
    </recommendedName>
</protein>
<evidence type="ECO:0000259" key="1">
    <source>
        <dbReference type="Pfam" id="PF00557"/>
    </source>
</evidence>
<dbReference type="Pfam" id="PF00557">
    <property type="entry name" value="Peptidase_M24"/>
    <property type="match status" value="1"/>
</dbReference>
<dbReference type="InterPro" id="IPR036005">
    <property type="entry name" value="Creatinase/aminopeptidase-like"/>
</dbReference>
<dbReference type="Gene3D" id="3.90.230.10">
    <property type="entry name" value="Creatinase/methionine aminopeptidase superfamily"/>
    <property type="match status" value="1"/>
</dbReference>
<proteinExistence type="predicted"/>
<dbReference type="PANTHER" id="PTHR46112">
    <property type="entry name" value="AMINOPEPTIDASE"/>
    <property type="match status" value="1"/>
</dbReference>
<evidence type="ECO:0000313" key="3">
    <source>
        <dbReference type="Proteomes" id="UP000178602"/>
    </source>
</evidence>
<sequence>MNPRQQRAVEIAREVMTSLRIKAGQSEREIADWIIREIKARGGKPSFNVIVASGVRSIDPHAKPSKNKIKNGEQVMVDLGAKYKGYCSDITRMFFVGKPTKKYLHYYSIVKTAQKMAIEAVRDGAYCRNIDLTARTHIKRLCFKACHIKEKDCPGECFIHTTGHGVGKKIHQFPRISLKSRAKLKAGMVITVEPGIYLKGWGGIRLEDMVEVTKNGCALLTR</sequence>
<dbReference type="SUPFAM" id="SSF55920">
    <property type="entry name" value="Creatinase/aminopeptidase"/>
    <property type="match status" value="1"/>
</dbReference>
<dbReference type="AlphaFoldDB" id="A0A1F4T4I7"/>